<reference evidence="2" key="1">
    <citation type="journal article" date="2019" name="Int. J. Syst. Evol. Microbiol.">
        <title>The Global Catalogue of Microorganisms (GCM) 10K type strain sequencing project: providing services to taxonomists for standard genome sequencing and annotation.</title>
        <authorList>
            <consortium name="The Broad Institute Genomics Platform"/>
            <consortium name="The Broad Institute Genome Sequencing Center for Infectious Disease"/>
            <person name="Wu L."/>
            <person name="Ma J."/>
        </authorList>
    </citation>
    <scope>NUCLEOTIDE SEQUENCE [LARGE SCALE GENOMIC DNA]</scope>
    <source>
        <strain evidence="2">CCUG 54527</strain>
    </source>
</reference>
<name>A0ABW1L7F6_9BACL</name>
<evidence type="ECO:0000313" key="2">
    <source>
        <dbReference type="Proteomes" id="UP001596170"/>
    </source>
</evidence>
<dbReference type="Proteomes" id="UP001596170">
    <property type="component" value="Unassembled WGS sequence"/>
</dbReference>
<keyword evidence="2" id="KW-1185">Reference proteome</keyword>
<evidence type="ECO:0000313" key="1">
    <source>
        <dbReference type="EMBL" id="MFC6039117.1"/>
    </source>
</evidence>
<sequence>MKHVRIHLETTHTEKKSSVPVDTSYWETLWDTYTSDFASVEIHCWQEETELLEELAKISANSIDQGLVKSVTITLNEDNCNYLRNHSIDSNGGIKWFTLFFYKEDIQMMEIAQYGSEIVLYGVDKNEAAEFQKLFPENADAEYFKEHLM</sequence>
<comment type="caution">
    <text evidence="1">The sequence shown here is derived from an EMBL/GenBank/DDBJ whole genome shotgun (WGS) entry which is preliminary data.</text>
</comment>
<protein>
    <submittedName>
        <fullName evidence="1">Uncharacterized protein</fullName>
    </submittedName>
</protein>
<dbReference type="EMBL" id="JBHSRI010000007">
    <property type="protein sequence ID" value="MFC6039117.1"/>
    <property type="molecule type" value="Genomic_DNA"/>
</dbReference>
<gene>
    <name evidence="1" type="ORF">ACFPYN_06665</name>
</gene>
<dbReference type="RefSeq" id="WP_377733201.1">
    <property type="nucleotide sequence ID" value="NZ_JBHSRI010000007.1"/>
</dbReference>
<proteinExistence type="predicted"/>
<organism evidence="1 2">
    <name type="scientific">Paenisporosarcina macmurdoensis</name>
    <dbReference type="NCBI Taxonomy" id="212659"/>
    <lineage>
        <taxon>Bacteria</taxon>
        <taxon>Bacillati</taxon>
        <taxon>Bacillota</taxon>
        <taxon>Bacilli</taxon>
        <taxon>Bacillales</taxon>
        <taxon>Caryophanaceae</taxon>
        <taxon>Paenisporosarcina</taxon>
    </lineage>
</organism>
<accession>A0ABW1L7F6</accession>